<dbReference type="Ensembl" id="ENSGACT00000044931.1">
    <property type="protein sequence ID" value="ENSGACP00000064456.1"/>
    <property type="gene ID" value="ENSGACG00000022996.1"/>
</dbReference>
<dbReference type="SUPFAM" id="SSF54001">
    <property type="entry name" value="Cysteine proteinases"/>
    <property type="match status" value="1"/>
</dbReference>
<evidence type="ECO:0000259" key="3">
    <source>
        <dbReference type="PROSITE" id="PS50157"/>
    </source>
</evidence>
<protein>
    <recommendedName>
        <fullName evidence="3">C2H2-type domain-containing protein</fullName>
    </recommendedName>
</protein>
<proteinExistence type="predicted"/>
<dbReference type="Gene3D" id="3.40.395.10">
    <property type="entry name" value="Adenoviral Proteinase, Chain A"/>
    <property type="match status" value="1"/>
</dbReference>
<reference evidence="4" key="2">
    <citation type="submission" date="2025-08" db="UniProtKB">
        <authorList>
            <consortium name="Ensembl"/>
        </authorList>
    </citation>
    <scope>IDENTIFICATION</scope>
</reference>
<keyword evidence="1" id="KW-0479">Metal-binding</keyword>
<evidence type="ECO:0000256" key="2">
    <source>
        <dbReference type="SAM" id="MobiDB-lite"/>
    </source>
</evidence>
<dbReference type="Proteomes" id="UP000007635">
    <property type="component" value="Chromosome XII"/>
</dbReference>
<dbReference type="AlphaFoldDB" id="A0AAQ4RL11"/>
<evidence type="ECO:0000313" key="5">
    <source>
        <dbReference type="Proteomes" id="UP000007635"/>
    </source>
</evidence>
<feature type="region of interest" description="Disordered" evidence="2">
    <location>
        <begin position="99"/>
        <end position="127"/>
    </location>
</feature>
<dbReference type="PROSITE" id="PS00028">
    <property type="entry name" value="ZINC_FINGER_C2H2_1"/>
    <property type="match status" value="1"/>
</dbReference>
<dbReference type="PROSITE" id="PS50157">
    <property type="entry name" value="ZINC_FINGER_C2H2_2"/>
    <property type="match status" value="1"/>
</dbReference>
<dbReference type="GO" id="GO:0008270">
    <property type="term" value="F:zinc ion binding"/>
    <property type="evidence" value="ECO:0007669"/>
    <property type="project" value="UniProtKB-KW"/>
</dbReference>
<dbReference type="InterPro" id="IPR039598">
    <property type="entry name" value="HMGXB3"/>
</dbReference>
<evidence type="ECO:0000313" key="4">
    <source>
        <dbReference type="Ensembl" id="ENSGACP00000064456.1"/>
    </source>
</evidence>
<keyword evidence="1" id="KW-0862">Zinc</keyword>
<dbReference type="InterPro" id="IPR038765">
    <property type="entry name" value="Papain-like_cys_pep_sf"/>
</dbReference>
<dbReference type="GeneTree" id="ENSGT00390000006983"/>
<keyword evidence="1" id="KW-0863">Zinc-finger</keyword>
<accession>A0AAQ4RL11</accession>
<sequence>MADSHQVFHDARSVLQMVGPRCIFCTLQVEASVEHLHRKHLRDAVYFQDGDTEKCVVSCYCQDTNQRHRCHNHCPFCNYRVFSRTASFRKHLQQLHGIESYKKREKPDKKADAEKADDVPHPKDSLKNTHNIPCMLCSASLSSHSNLRRHIRDLHNRPTIPIMCIDPDNGIYVTPRHDASRLIPIHVIKSTSAPNIDCEVSLCRKLMDVATASGNPGKECVHLERVKHADPYVPPESVKKNSLQEMLDKGLISTEWSERCEELHTAAASRGTDSVNPIFYGLAGFSKRWLFFSIFTDKKDNWCRFERTMVSFDSVAGQWHCPCREMGRSHRCVHRMMAMWWIFQECPNVLSNCDTQPDDIEDMECELLDPEPPCASCNVNDQRVLVMTEYLAKSKRIPALHNISVELRTKEKPPPTCFIPSERNCPYCPGPTAPALLEETITTQATVYGYTYIEKGVSVAVSKCPVCGNHVRFQDYASGFHNFNNRVFLTLPLCALLLSALANKTACGRMLDTINLFNKNTYHHQTVRQAFHHFLSLMDFEFKFSCHQCGHNPPVIIADANWKVAFDVPVGTFKRPDLNTVTDTDLNIDIEKTWADLDKEMIAEGFTSGTTTVNPYRSLLSYSTLAPWMGKDTRAGNILPKTEVKKGLKKRSGETMVSNQKVDEDLIHALLESKKPQKKELQDACAALGVTSEGSISDLINRLEELLNFKELYPKLFVKLQKTGGGLLHFSCTHGVVYYVNFLFWGESARDHVDGLLSFNSFPTVYISDVAGQVSRHMNNRTQQKFFQPHDGRLCAPSQSNISAAAEKKLEVDLEWINNLRSPGAPLKAAPGADRFTALHSITKTNERYSLYDRFHQKNQRRPEEKLRSLNICPALRTEVNSSVAEQLNHELGAFRYSLCRMKEAHFKQAVRVLIELHNENVNNRFLQKMLAISSTPLAVGQHGRLVLDSPVKKTAAGPHLEPKSAMDQRRVFSAQKYSIDDTDKEKLRTLLTGSRDERQVLNNIKQRHPLCIRDVCSVCPVALLGGAARVMPWLTDDAVDYRVAQLAMDNSKDAELILLPRLVGHINKETGNHFILWVLDFSKKEVRIYDSLKTRTGLDEDDLDLLKNVFREKGGLRGWSVTYPVQWLQKDSVNCGIFVCSVSKSQSFCVQQCLKNMKGV</sequence>
<reference evidence="4 5" key="1">
    <citation type="journal article" date="2021" name="G3 (Bethesda)">
        <title>Improved contiguity of the threespine stickleback genome using long-read sequencing.</title>
        <authorList>
            <person name="Nath S."/>
            <person name="Shaw D.E."/>
            <person name="White M.A."/>
        </authorList>
    </citation>
    <scope>NUCLEOTIDE SEQUENCE [LARGE SCALE GENOMIC DNA]</scope>
    <source>
        <strain evidence="4 5">Lake Benthic</strain>
    </source>
</reference>
<keyword evidence="5" id="KW-1185">Reference proteome</keyword>
<dbReference type="PANTHER" id="PTHR17609">
    <property type="entry name" value="HMG DOMAIN-CONTAINING PROTEIN 3"/>
    <property type="match status" value="1"/>
</dbReference>
<dbReference type="Pfam" id="PF18717">
    <property type="entry name" value="CxC4"/>
    <property type="match status" value="1"/>
</dbReference>
<dbReference type="InterPro" id="IPR013087">
    <property type="entry name" value="Znf_C2H2_type"/>
</dbReference>
<dbReference type="PANTHER" id="PTHR17609:SF3">
    <property type="entry name" value="SAP DOMAIN-CONTAINING PROTEIN"/>
    <property type="match status" value="1"/>
</dbReference>
<evidence type="ECO:0000256" key="1">
    <source>
        <dbReference type="PROSITE-ProRule" id="PRU00042"/>
    </source>
</evidence>
<name>A0AAQ4RL11_GASAC</name>
<dbReference type="InterPro" id="IPR040648">
    <property type="entry name" value="HMGXB3_CxC4"/>
</dbReference>
<dbReference type="SMART" id="SM00355">
    <property type="entry name" value="ZnF_C2H2"/>
    <property type="match status" value="2"/>
</dbReference>
<feature type="domain" description="C2H2-type" evidence="3">
    <location>
        <begin position="132"/>
        <end position="160"/>
    </location>
</feature>
<organism evidence="4 5">
    <name type="scientific">Gasterosteus aculeatus aculeatus</name>
    <name type="common">three-spined stickleback</name>
    <dbReference type="NCBI Taxonomy" id="481459"/>
    <lineage>
        <taxon>Eukaryota</taxon>
        <taxon>Metazoa</taxon>
        <taxon>Chordata</taxon>
        <taxon>Craniata</taxon>
        <taxon>Vertebrata</taxon>
        <taxon>Euteleostomi</taxon>
        <taxon>Actinopterygii</taxon>
        <taxon>Neopterygii</taxon>
        <taxon>Teleostei</taxon>
        <taxon>Neoteleostei</taxon>
        <taxon>Acanthomorphata</taxon>
        <taxon>Eupercaria</taxon>
        <taxon>Perciformes</taxon>
        <taxon>Cottioidei</taxon>
        <taxon>Gasterosteales</taxon>
        <taxon>Gasterosteidae</taxon>
        <taxon>Gasterosteus</taxon>
    </lineage>
</organism>
<reference evidence="4" key="3">
    <citation type="submission" date="2025-09" db="UniProtKB">
        <authorList>
            <consortium name="Ensembl"/>
        </authorList>
    </citation>
    <scope>IDENTIFICATION</scope>
</reference>